<organism evidence="2 3">
    <name type="scientific">Paractinoplanes lichenicola</name>
    <dbReference type="NCBI Taxonomy" id="2802976"/>
    <lineage>
        <taxon>Bacteria</taxon>
        <taxon>Bacillati</taxon>
        <taxon>Actinomycetota</taxon>
        <taxon>Actinomycetes</taxon>
        <taxon>Micromonosporales</taxon>
        <taxon>Micromonosporaceae</taxon>
        <taxon>Paractinoplanes</taxon>
    </lineage>
</organism>
<dbReference type="RefSeq" id="WP_202998118.1">
    <property type="nucleotide sequence ID" value="NZ_JAENHO010000018.1"/>
</dbReference>
<name>A0ABS1W3Q1_9ACTN</name>
<protein>
    <submittedName>
        <fullName evidence="2">Uncharacterized protein</fullName>
    </submittedName>
</protein>
<gene>
    <name evidence="2" type="ORF">JKJ07_44470</name>
</gene>
<proteinExistence type="predicted"/>
<accession>A0ABS1W3Q1</accession>
<comment type="caution">
    <text evidence="2">The sequence shown here is derived from an EMBL/GenBank/DDBJ whole genome shotgun (WGS) entry which is preliminary data.</text>
</comment>
<dbReference type="EMBL" id="JAENHO010000018">
    <property type="protein sequence ID" value="MBL7261364.1"/>
    <property type="molecule type" value="Genomic_DNA"/>
</dbReference>
<evidence type="ECO:0000313" key="2">
    <source>
        <dbReference type="EMBL" id="MBL7261364.1"/>
    </source>
</evidence>
<feature type="region of interest" description="Disordered" evidence="1">
    <location>
        <begin position="9"/>
        <end position="29"/>
    </location>
</feature>
<keyword evidence="3" id="KW-1185">Reference proteome</keyword>
<dbReference type="Proteomes" id="UP000598996">
    <property type="component" value="Unassembled WGS sequence"/>
</dbReference>
<sequence>MINELSNFQTAIGPEGAKPLPSAGKRGPRHVEKGSLYLGCSQHALEDISRAAQITVWDLVLGRNELWQFLAGAAAEVSAPRWLAAPKFRALKAKAVFIHIYGRSNGAFGRY</sequence>
<reference evidence="2 3" key="1">
    <citation type="submission" date="2021-01" db="EMBL/GenBank/DDBJ databases">
        <title>Actinoplanes sp. nov. LDG1-01 isolated from lichen.</title>
        <authorList>
            <person name="Saeng-In P."/>
            <person name="Phongsopitanun W."/>
            <person name="Kanchanasin P."/>
            <person name="Yuki M."/>
            <person name="Kudo T."/>
            <person name="Ohkuma M."/>
            <person name="Tanasupawat S."/>
        </authorList>
    </citation>
    <scope>NUCLEOTIDE SEQUENCE [LARGE SCALE GENOMIC DNA]</scope>
    <source>
        <strain evidence="2 3">LDG1-01</strain>
    </source>
</reference>
<evidence type="ECO:0000313" key="3">
    <source>
        <dbReference type="Proteomes" id="UP000598996"/>
    </source>
</evidence>
<evidence type="ECO:0000256" key="1">
    <source>
        <dbReference type="SAM" id="MobiDB-lite"/>
    </source>
</evidence>